<reference evidence="11 12" key="1">
    <citation type="submission" date="2014-09" db="EMBL/GenBank/DDBJ databases">
        <authorList>
            <person name="Magalhaes I.L.F."/>
            <person name="Oliveira U."/>
            <person name="Santos F.R."/>
            <person name="Vidigal T.H.D.A."/>
            <person name="Brescovit A.D."/>
            <person name="Santos A.J."/>
        </authorList>
    </citation>
    <scope>NUCLEOTIDE SEQUENCE [LARGE SCALE GENOMIC DNA]</scope>
</reference>
<dbReference type="PANTHER" id="PTHR45939">
    <property type="entry name" value="PEROXISOMAL MEMBRANE PROTEIN PMP34-RELATED"/>
    <property type="match status" value="1"/>
</dbReference>
<keyword evidence="6 10" id="KW-1133">Transmembrane helix</keyword>
<evidence type="ECO:0000256" key="10">
    <source>
        <dbReference type="SAM" id="Phobius"/>
    </source>
</evidence>
<name>A0A0P1BDJ7_9BASI</name>
<keyword evidence="3 9" id="KW-0813">Transport</keyword>
<dbReference type="EMBL" id="CCYA01000238">
    <property type="protein sequence ID" value="CEH14030.1"/>
    <property type="molecule type" value="Genomic_DNA"/>
</dbReference>
<dbReference type="InterPro" id="IPR023395">
    <property type="entry name" value="MCP_dom_sf"/>
</dbReference>
<dbReference type="SUPFAM" id="SSF103506">
    <property type="entry name" value="Mitochondrial carrier"/>
    <property type="match status" value="1"/>
</dbReference>
<dbReference type="InterPro" id="IPR052217">
    <property type="entry name" value="Mito/Peroxisomal_Carrier"/>
</dbReference>
<feature type="transmembrane region" description="Helical" evidence="10">
    <location>
        <begin position="20"/>
        <end position="45"/>
    </location>
</feature>
<dbReference type="Pfam" id="PF00153">
    <property type="entry name" value="Mito_carr"/>
    <property type="match status" value="1"/>
</dbReference>
<dbReference type="GO" id="GO:0016020">
    <property type="term" value="C:membrane"/>
    <property type="evidence" value="ECO:0007669"/>
    <property type="project" value="UniProtKB-SubCell"/>
</dbReference>
<evidence type="ECO:0000256" key="5">
    <source>
        <dbReference type="ARBA" id="ARBA00022737"/>
    </source>
</evidence>
<evidence type="ECO:0000256" key="7">
    <source>
        <dbReference type="ARBA" id="ARBA00023136"/>
    </source>
</evidence>
<comment type="subcellular location">
    <subcellularLocation>
        <location evidence="1">Membrane</location>
        <topology evidence="1">Multi-pass membrane protein</topology>
    </subcellularLocation>
</comment>
<evidence type="ECO:0000256" key="1">
    <source>
        <dbReference type="ARBA" id="ARBA00004141"/>
    </source>
</evidence>
<organism evidence="11 12">
    <name type="scientific">Ceraceosorus bombacis</name>
    <dbReference type="NCBI Taxonomy" id="401625"/>
    <lineage>
        <taxon>Eukaryota</taxon>
        <taxon>Fungi</taxon>
        <taxon>Dikarya</taxon>
        <taxon>Basidiomycota</taxon>
        <taxon>Ustilaginomycotina</taxon>
        <taxon>Exobasidiomycetes</taxon>
        <taxon>Ceraceosorales</taxon>
        <taxon>Ceraceosoraceae</taxon>
        <taxon>Ceraceosorus</taxon>
    </lineage>
</organism>
<evidence type="ECO:0000256" key="4">
    <source>
        <dbReference type="ARBA" id="ARBA00022692"/>
    </source>
</evidence>
<feature type="transmembrane region" description="Helical" evidence="10">
    <location>
        <begin position="57"/>
        <end position="77"/>
    </location>
</feature>
<evidence type="ECO:0000256" key="8">
    <source>
        <dbReference type="PROSITE-ProRule" id="PRU00282"/>
    </source>
</evidence>
<dbReference type="Proteomes" id="UP000054845">
    <property type="component" value="Unassembled WGS sequence"/>
</dbReference>
<keyword evidence="4 8" id="KW-0812">Transmembrane</keyword>
<evidence type="ECO:0000313" key="12">
    <source>
        <dbReference type="Proteomes" id="UP000054845"/>
    </source>
</evidence>
<dbReference type="Gene3D" id="1.50.40.10">
    <property type="entry name" value="Mitochondrial carrier domain"/>
    <property type="match status" value="1"/>
</dbReference>
<dbReference type="AlphaFoldDB" id="A0A0P1BDJ7"/>
<protein>
    <submittedName>
        <fullName evidence="11">Mitochondrial carrier protein</fullName>
    </submittedName>
</protein>
<keyword evidence="7 8" id="KW-0472">Membrane</keyword>
<evidence type="ECO:0000256" key="2">
    <source>
        <dbReference type="ARBA" id="ARBA00006375"/>
    </source>
</evidence>
<dbReference type="STRING" id="401625.A0A0P1BDJ7"/>
<keyword evidence="5" id="KW-0677">Repeat</keyword>
<accession>A0A0P1BDJ7</accession>
<dbReference type="PROSITE" id="PS50920">
    <property type="entry name" value="SOLCAR"/>
    <property type="match status" value="1"/>
</dbReference>
<dbReference type="OrthoDB" id="18574at2759"/>
<comment type="similarity">
    <text evidence="2 9">Belongs to the mitochondrial carrier (TC 2.A.29) family.</text>
</comment>
<dbReference type="GO" id="GO:0015217">
    <property type="term" value="F:ADP transmembrane transporter activity"/>
    <property type="evidence" value="ECO:0007669"/>
    <property type="project" value="TreeGrafter"/>
</dbReference>
<evidence type="ECO:0000313" key="11">
    <source>
        <dbReference type="EMBL" id="CEH14030.1"/>
    </source>
</evidence>
<evidence type="ECO:0000256" key="9">
    <source>
        <dbReference type="RuleBase" id="RU000488"/>
    </source>
</evidence>
<sequence length="153" mass="17321">MRGRASPSFSFWRTGLWSGFETAILLSSQPAITFYVSSLLSRVLIPRSSRDKPTATQVFFVNALGSTASTLALYPLILSKSRLMWRSPSGRRQYRNLLDVIRKTVRRSGVKGLYQGWESQITKGLFKYVVVVEEGEAHGLTSEYERQRSTHSL</sequence>
<dbReference type="PANTHER" id="PTHR45939:SF2">
    <property type="entry name" value="CARRIER PROTEIN, PUTATIVE (AFU_ORTHOLOGUE AFUA_2G13870)-RELATED"/>
    <property type="match status" value="1"/>
</dbReference>
<evidence type="ECO:0000256" key="6">
    <source>
        <dbReference type="ARBA" id="ARBA00022989"/>
    </source>
</evidence>
<feature type="repeat" description="Solcar" evidence="8">
    <location>
        <begin position="53"/>
        <end position="140"/>
    </location>
</feature>
<keyword evidence="12" id="KW-1185">Reference proteome</keyword>
<evidence type="ECO:0000256" key="3">
    <source>
        <dbReference type="ARBA" id="ARBA00022448"/>
    </source>
</evidence>
<proteinExistence type="inferred from homology"/>
<dbReference type="InterPro" id="IPR018108">
    <property type="entry name" value="MCP_transmembrane"/>
</dbReference>